<keyword evidence="1" id="KW-0732">Signal</keyword>
<comment type="caution">
    <text evidence="2">The sequence shown here is derived from an EMBL/GenBank/DDBJ whole genome shotgun (WGS) entry which is preliminary data.</text>
</comment>
<evidence type="ECO:0000313" key="2">
    <source>
        <dbReference type="EMBL" id="KAJ3057261.1"/>
    </source>
</evidence>
<gene>
    <name evidence="2" type="ORF">HK097_009920</name>
</gene>
<proteinExistence type="predicted"/>
<sequence>MKFASFLSSLAIFAVGSLSIPAPAPAPAPAPLTGTILPQLGQDLNILKAFVQLALPAGLDLVKVLTDHCVLVAASGNNLNLDLTGSIQEISTQIYFIKRGASYCNAIKPDTVTGNRVPNVGTITVLGSSESALWKEEGCEATKSNTIVGSEVGEGGTLTISAGTGAKSFGVKCFK</sequence>
<feature type="signal peptide" evidence="1">
    <location>
        <begin position="1"/>
        <end position="19"/>
    </location>
</feature>
<keyword evidence="3" id="KW-1185">Reference proteome</keyword>
<evidence type="ECO:0000313" key="3">
    <source>
        <dbReference type="Proteomes" id="UP001212841"/>
    </source>
</evidence>
<dbReference type="EMBL" id="JADGJD010000007">
    <property type="protein sequence ID" value="KAJ3057261.1"/>
    <property type="molecule type" value="Genomic_DNA"/>
</dbReference>
<organism evidence="2 3">
    <name type="scientific">Rhizophlyctis rosea</name>
    <dbReference type="NCBI Taxonomy" id="64517"/>
    <lineage>
        <taxon>Eukaryota</taxon>
        <taxon>Fungi</taxon>
        <taxon>Fungi incertae sedis</taxon>
        <taxon>Chytridiomycota</taxon>
        <taxon>Chytridiomycota incertae sedis</taxon>
        <taxon>Chytridiomycetes</taxon>
        <taxon>Rhizophlyctidales</taxon>
        <taxon>Rhizophlyctidaceae</taxon>
        <taxon>Rhizophlyctis</taxon>
    </lineage>
</organism>
<evidence type="ECO:0000256" key="1">
    <source>
        <dbReference type="SAM" id="SignalP"/>
    </source>
</evidence>
<dbReference type="Proteomes" id="UP001212841">
    <property type="component" value="Unassembled WGS sequence"/>
</dbReference>
<dbReference type="AlphaFoldDB" id="A0AAD5SRU8"/>
<accession>A0AAD5SRU8</accession>
<reference evidence="2" key="1">
    <citation type="submission" date="2020-05" db="EMBL/GenBank/DDBJ databases">
        <title>Phylogenomic resolution of chytrid fungi.</title>
        <authorList>
            <person name="Stajich J.E."/>
            <person name="Amses K."/>
            <person name="Simmons R."/>
            <person name="Seto K."/>
            <person name="Myers J."/>
            <person name="Bonds A."/>
            <person name="Quandt C.A."/>
            <person name="Barry K."/>
            <person name="Liu P."/>
            <person name="Grigoriev I."/>
            <person name="Longcore J.E."/>
            <person name="James T.Y."/>
        </authorList>
    </citation>
    <scope>NUCLEOTIDE SEQUENCE</scope>
    <source>
        <strain evidence="2">JEL0318</strain>
    </source>
</reference>
<feature type="chain" id="PRO_5041901076" evidence="1">
    <location>
        <begin position="20"/>
        <end position="175"/>
    </location>
</feature>
<name>A0AAD5SRU8_9FUNG</name>
<protein>
    <submittedName>
        <fullName evidence="2">Uncharacterized protein</fullName>
    </submittedName>
</protein>